<gene>
    <name evidence="2" type="ORF">H8E23_05665</name>
</gene>
<evidence type="ECO:0000259" key="1">
    <source>
        <dbReference type="Pfam" id="PF13470"/>
    </source>
</evidence>
<dbReference type="NCBIfam" id="TIGR00305">
    <property type="entry name" value="putative toxin-antitoxin system toxin component, PIN family"/>
    <property type="match status" value="1"/>
</dbReference>
<evidence type="ECO:0000313" key="3">
    <source>
        <dbReference type="Proteomes" id="UP000603434"/>
    </source>
</evidence>
<dbReference type="SUPFAM" id="SSF88723">
    <property type="entry name" value="PIN domain-like"/>
    <property type="match status" value="1"/>
</dbReference>
<dbReference type="InterPro" id="IPR002850">
    <property type="entry name" value="PIN_toxin-like"/>
</dbReference>
<dbReference type="PANTHER" id="PTHR34610">
    <property type="entry name" value="SSL7007 PROTEIN"/>
    <property type="match status" value="1"/>
</dbReference>
<accession>A0A8J6NRF8</accession>
<dbReference type="AlphaFoldDB" id="A0A8J6NRF8"/>
<sequence>MKIVLDTNVLVSGLLTPFGSSGEIVRMVSAGILILQFDSRILLEYQEVLYRPKFQFNKEHIDTLLAYVKQNGQVIPASPLKKRLPDPDDEPFLEIAIAGRAACLITGNKSHFPRKSRQGMKILSPSEFIDFYRKYNEDTEHPHSP</sequence>
<organism evidence="2 3">
    <name type="scientific">Candidatus Desulfatibia profunda</name>
    <dbReference type="NCBI Taxonomy" id="2841695"/>
    <lineage>
        <taxon>Bacteria</taxon>
        <taxon>Pseudomonadati</taxon>
        <taxon>Thermodesulfobacteriota</taxon>
        <taxon>Desulfobacteria</taxon>
        <taxon>Desulfobacterales</taxon>
        <taxon>Desulfobacterales incertae sedis</taxon>
        <taxon>Candidatus Desulfatibia</taxon>
    </lineage>
</organism>
<evidence type="ECO:0000313" key="2">
    <source>
        <dbReference type="EMBL" id="MBC8360865.1"/>
    </source>
</evidence>
<comment type="caution">
    <text evidence="2">The sequence shown here is derived from an EMBL/GenBank/DDBJ whole genome shotgun (WGS) entry which is preliminary data.</text>
</comment>
<dbReference type="EMBL" id="JACNJH010000111">
    <property type="protein sequence ID" value="MBC8360865.1"/>
    <property type="molecule type" value="Genomic_DNA"/>
</dbReference>
<dbReference type="InterPro" id="IPR002716">
    <property type="entry name" value="PIN_dom"/>
</dbReference>
<reference evidence="2 3" key="1">
    <citation type="submission" date="2020-08" db="EMBL/GenBank/DDBJ databases">
        <title>Bridging the membrane lipid divide: bacteria of the FCB group superphylum have the potential to synthesize archaeal ether lipids.</title>
        <authorList>
            <person name="Villanueva L."/>
            <person name="Von Meijenfeldt F.A.B."/>
            <person name="Westbye A.B."/>
            <person name="Yadav S."/>
            <person name="Hopmans E.C."/>
            <person name="Dutilh B.E."/>
            <person name="Sinninghe Damste J.S."/>
        </authorList>
    </citation>
    <scope>NUCLEOTIDE SEQUENCE [LARGE SCALE GENOMIC DNA]</scope>
    <source>
        <strain evidence="2">NIOZ-UU30</strain>
    </source>
</reference>
<dbReference type="Pfam" id="PF13470">
    <property type="entry name" value="PIN_3"/>
    <property type="match status" value="1"/>
</dbReference>
<dbReference type="InterPro" id="IPR029060">
    <property type="entry name" value="PIN-like_dom_sf"/>
</dbReference>
<dbReference type="Proteomes" id="UP000603434">
    <property type="component" value="Unassembled WGS sequence"/>
</dbReference>
<name>A0A8J6NRF8_9BACT</name>
<proteinExistence type="predicted"/>
<feature type="domain" description="PIN" evidence="1">
    <location>
        <begin position="2"/>
        <end position="109"/>
    </location>
</feature>
<protein>
    <submittedName>
        <fullName evidence="2">Putative toxin-antitoxin system toxin component, PIN family</fullName>
    </submittedName>
</protein>
<dbReference type="PANTHER" id="PTHR34610:SF3">
    <property type="entry name" value="SSL7007 PROTEIN"/>
    <property type="match status" value="1"/>
</dbReference>